<name>A0ABY7LK56_9GAMM</name>
<evidence type="ECO:0000256" key="1">
    <source>
        <dbReference type="ARBA" id="ARBA00022679"/>
    </source>
</evidence>
<sequence>MEIRTGKHTDVSAITDIFNYYIEHTNARFEVDPFTVENRQEWFSQFSSGTKHQLYVAIENGLVCGFACSQPYRANSAFDDTVEVTVYLAPEAKGKGLGTRLYKQLFSSISTCGVHRALSGIALPNDASIALHKRFGFKEVGVFNEYARKNGHYISSIWLEKTLDAMPDCVD</sequence>
<dbReference type="PANTHER" id="PTHR43072">
    <property type="entry name" value="N-ACETYLTRANSFERASE"/>
    <property type="match status" value="1"/>
</dbReference>
<accession>A0ABY7LK56</accession>
<dbReference type="EMBL" id="CP114584">
    <property type="protein sequence ID" value="WBA15870.1"/>
    <property type="molecule type" value="Genomic_DNA"/>
</dbReference>
<protein>
    <submittedName>
        <fullName evidence="4">GNAT family N-acetyltransferase</fullName>
    </submittedName>
</protein>
<dbReference type="Gene3D" id="3.40.630.30">
    <property type="match status" value="1"/>
</dbReference>
<proteinExistence type="predicted"/>
<feature type="domain" description="N-acetyltransferase" evidence="3">
    <location>
        <begin position="1"/>
        <end position="164"/>
    </location>
</feature>
<organism evidence="4 5">
    <name type="scientific">Salinivibrio proteolyticus</name>
    <dbReference type="NCBI Taxonomy" id="334715"/>
    <lineage>
        <taxon>Bacteria</taxon>
        <taxon>Pseudomonadati</taxon>
        <taxon>Pseudomonadota</taxon>
        <taxon>Gammaproteobacteria</taxon>
        <taxon>Vibrionales</taxon>
        <taxon>Vibrionaceae</taxon>
        <taxon>Salinivibrio</taxon>
    </lineage>
</organism>
<dbReference type="SUPFAM" id="SSF55729">
    <property type="entry name" value="Acyl-CoA N-acyltransferases (Nat)"/>
    <property type="match status" value="1"/>
</dbReference>
<dbReference type="InterPro" id="IPR000182">
    <property type="entry name" value="GNAT_dom"/>
</dbReference>
<dbReference type="PANTHER" id="PTHR43072:SF23">
    <property type="entry name" value="UPF0039 PROTEIN C11D3.02C"/>
    <property type="match status" value="1"/>
</dbReference>
<evidence type="ECO:0000256" key="2">
    <source>
        <dbReference type="ARBA" id="ARBA00023315"/>
    </source>
</evidence>
<keyword evidence="1" id="KW-0808">Transferase</keyword>
<dbReference type="Proteomes" id="UP001164676">
    <property type="component" value="Chromosome"/>
</dbReference>
<dbReference type="CDD" id="cd04301">
    <property type="entry name" value="NAT_SF"/>
    <property type="match status" value="1"/>
</dbReference>
<keyword evidence="5" id="KW-1185">Reference proteome</keyword>
<dbReference type="Pfam" id="PF00583">
    <property type="entry name" value="Acetyltransf_1"/>
    <property type="match status" value="1"/>
</dbReference>
<keyword evidence="2" id="KW-0012">Acyltransferase</keyword>
<evidence type="ECO:0000313" key="5">
    <source>
        <dbReference type="Proteomes" id="UP001164676"/>
    </source>
</evidence>
<evidence type="ECO:0000313" key="4">
    <source>
        <dbReference type="EMBL" id="WBA15870.1"/>
    </source>
</evidence>
<dbReference type="PROSITE" id="PS51186">
    <property type="entry name" value="GNAT"/>
    <property type="match status" value="1"/>
</dbReference>
<reference evidence="4" key="1">
    <citation type="submission" date="2022-09" db="EMBL/GenBank/DDBJ databases">
        <authorList>
            <person name="Li Z.-J."/>
        </authorList>
    </citation>
    <scope>NUCLEOTIDE SEQUENCE</scope>
    <source>
        <strain evidence="4">TGB10</strain>
    </source>
</reference>
<gene>
    <name evidence="4" type="ORF">N7E60_06295</name>
</gene>
<evidence type="ECO:0000259" key="3">
    <source>
        <dbReference type="PROSITE" id="PS51186"/>
    </source>
</evidence>
<dbReference type="InterPro" id="IPR016181">
    <property type="entry name" value="Acyl_CoA_acyltransferase"/>
</dbReference>
<dbReference type="RefSeq" id="WP_269598411.1">
    <property type="nucleotide sequence ID" value="NZ_CP114584.1"/>
</dbReference>